<evidence type="ECO:0000313" key="2">
    <source>
        <dbReference type="EMBL" id="CAE0461700.1"/>
    </source>
</evidence>
<dbReference type="AlphaFoldDB" id="A0A7S3Q0H6"/>
<dbReference type="InterPro" id="IPR036770">
    <property type="entry name" value="Ankyrin_rpt-contain_sf"/>
</dbReference>
<organism evidence="2">
    <name type="scientific">Chaetoceros debilis</name>
    <dbReference type="NCBI Taxonomy" id="122233"/>
    <lineage>
        <taxon>Eukaryota</taxon>
        <taxon>Sar</taxon>
        <taxon>Stramenopiles</taxon>
        <taxon>Ochrophyta</taxon>
        <taxon>Bacillariophyta</taxon>
        <taxon>Coscinodiscophyceae</taxon>
        <taxon>Chaetocerotophycidae</taxon>
        <taxon>Chaetocerotales</taxon>
        <taxon>Chaetocerotaceae</taxon>
        <taxon>Chaetoceros</taxon>
    </lineage>
</organism>
<dbReference type="SUPFAM" id="SSF48403">
    <property type="entry name" value="Ankyrin repeat"/>
    <property type="match status" value="1"/>
</dbReference>
<accession>A0A7S3Q0H6</accession>
<reference evidence="2" key="1">
    <citation type="submission" date="2021-01" db="EMBL/GenBank/DDBJ databases">
        <authorList>
            <person name="Corre E."/>
            <person name="Pelletier E."/>
            <person name="Niang G."/>
            <person name="Scheremetjew M."/>
            <person name="Finn R."/>
            <person name="Kale V."/>
            <person name="Holt S."/>
            <person name="Cochrane G."/>
            <person name="Meng A."/>
            <person name="Brown T."/>
            <person name="Cohen L."/>
        </authorList>
    </citation>
    <scope>NUCLEOTIDE SEQUENCE</scope>
    <source>
        <strain evidence="2">MM31A-1</strain>
    </source>
</reference>
<dbReference type="Pfam" id="PF12796">
    <property type="entry name" value="Ank_2"/>
    <property type="match status" value="1"/>
</dbReference>
<dbReference type="Gene3D" id="1.25.40.20">
    <property type="entry name" value="Ankyrin repeat-containing domain"/>
    <property type="match status" value="1"/>
</dbReference>
<sequence>MMQKIAVDQQRNKPLPHKKSNSSLRSTKKLMIRARGLGLGQEVVTSAADEGAAAAIINMTRTKMNPSSKASTKKLTKRLGIQDIHIKMPLPISSTKGLCPHEYLMSIWQNLHKIDVNNNIPPPNVQPSLTTTGFFHKYTKQEKESYSNNVTKAVRADDIATLRTLHRDGKCKSFQCSNLYGESLLHMACRRGSFSMIKFFLEESNVTLQCCDDFGRTPLHDACWNASPNFDLIHYIIGICPQLLWMSDRRGHAPLHYTRREHREKWVEFLDSRKDLIIHGMINGTDGATK</sequence>
<dbReference type="EMBL" id="HBIO01008561">
    <property type="protein sequence ID" value="CAE0461700.1"/>
    <property type="molecule type" value="Transcribed_RNA"/>
</dbReference>
<feature type="region of interest" description="Disordered" evidence="1">
    <location>
        <begin position="1"/>
        <end position="27"/>
    </location>
</feature>
<proteinExistence type="predicted"/>
<protein>
    <submittedName>
        <fullName evidence="2">Uncharacterized protein</fullName>
    </submittedName>
</protein>
<feature type="compositionally biased region" description="Basic residues" evidence="1">
    <location>
        <begin position="14"/>
        <end position="27"/>
    </location>
</feature>
<dbReference type="SMART" id="SM00248">
    <property type="entry name" value="ANK"/>
    <property type="match status" value="2"/>
</dbReference>
<dbReference type="InterPro" id="IPR002110">
    <property type="entry name" value="Ankyrin_rpt"/>
</dbReference>
<evidence type="ECO:0000256" key="1">
    <source>
        <dbReference type="SAM" id="MobiDB-lite"/>
    </source>
</evidence>
<gene>
    <name evidence="2" type="ORF">CDEB00056_LOCUS6541</name>
</gene>
<name>A0A7S3Q0H6_9STRA</name>